<feature type="domain" description="Glucosamine/galactosamine-6-phosphate isomerase" evidence="1">
    <location>
        <begin position="24"/>
        <end position="248"/>
    </location>
</feature>
<dbReference type="InterPro" id="IPR006148">
    <property type="entry name" value="Glc/Gal-6P_isomerase"/>
</dbReference>
<evidence type="ECO:0000313" key="2">
    <source>
        <dbReference type="EMBL" id="CAA9542816.1"/>
    </source>
</evidence>
<dbReference type="GO" id="GO:0004342">
    <property type="term" value="F:glucosamine-6-phosphate deaminase activity"/>
    <property type="evidence" value="ECO:0007669"/>
    <property type="project" value="UniProtKB-EC"/>
</dbReference>
<dbReference type="GO" id="GO:0019262">
    <property type="term" value="P:N-acetylneuraminate catabolic process"/>
    <property type="evidence" value="ECO:0007669"/>
    <property type="project" value="TreeGrafter"/>
</dbReference>
<dbReference type="PANTHER" id="PTHR11280:SF6">
    <property type="entry name" value="GLUCOSAMINE-6-PHOSPHATE ISOMERASE NAGB"/>
    <property type="match status" value="1"/>
</dbReference>
<dbReference type="InterPro" id="IPR037171">
    <property type="entry name" value="NagB/RpiA_transferase-like"/>
</dbReference>
<dbReference type="GO" id="GO:0006046">
    <property type="term" value="P:N-acetylglucosamine catabolic process"/>
    <property type="evidence" value="ECO:0007669"/>
    <property type="project" value="TreeGrafter"/>
</dbReference>
<evidence type="ECO:0000259" key="1">
    <source>
        <dbReference type="Pfam" id="PF01182"/>
    </source>
</evidence>
<dbReference type="PANTHER" id="PTHR11280">
    <property type="entry name" value="GLUCOSAMINE-6-PHOSPHATE ISOMERASE"/>
    <property type="match status" value="1"/>
</dbReference>
<dbReference type="Pfam" id="PF01182">
    <property type="entry name" value="Glucosamine_iso"/>
    <property type="match status" value="1"/>
</dbReference>
<proteinExistence type="predicted"/>
<dbReference type="GO" id="GO:0006043">
    <property type="term" value="P:glucosamine catabolic process"/>
    <property type="evidence" value="ECO:0007669"/>
    <property type="project" value="TreeGrafter"/>
</dbReference>
<protein>
    <submittedName>
        <fullName evidence="2">Glucosamine-6-phosphate deaminase</fullName>
        <ecNumber evidence="2">3.5.99.6</ecNumber>
    </submittedName>
</protein>
<accession>A0A6J4U7C0</accession>
<dbReference type="SUPFAM" id="SSF100950">
    <property type="entry name" value="NagB/RpiA/CoA transferase-like"/>
    <property type="match status" value="1"/>
</dbReference>
<keyword evidence="2" id="KW-0378">Hydrolase</keyword>
<reference evidence="2" key="1">
    <citation type="submission" date="2020-02" db="EMBL/GenBank/DDBJ databases">
        <authorList>
            <person name="Meier V. D."/>
        </authorList>
    </citation>
    <scope>NUCLEOTIDE SEQUENCE</scope>
    <source>
        <strain evidence="2">AVDCRST_MAG88</strain>
    </source>
</reference>
<dbReference type="EC" id="3.5.99.6" evidence="2"/>
<name>A0A6J4U7C0_9BACT</name>
<dbReference type="EMBL" id="CADCWM010000048">
    <property type="protein sequence ID" value="CAA9542816.1"/>
    <property type="molecule type" value="Genomic_DNA"/>
</dbReference>
<dbReference type="GO" id="GO:0005975">
    <property type="term" value="P:carbohydrate metabolic process"/>
    <property type="evidence" value="ECO:0007669"/>
    <property type="project" value="InterPro"/>
</dbReference>
<sequence>MIETIPEPVLSRRVERLAVQIYRDRAALGVAAGAAVAATLRDRLGGQAMVRMIFAAAPSQHELLATLREAPGIDWSRVIALQMDEYLDLPAGAPQRFGLFLRRHLFDHVRPGAVHPLAASAIAGDDEAAVRAECARYTALLADPIDIVCLGIGENGHLAFNDPPVADFADPALVKPVDLDLACRQQQVNDGCFPALAAVPRRAITLTIPALLSGQRLFCAVPGPTKRMAVRAALEGPVATSCPGSILRTHPSCILYVDTDSYGAEDRD</sequence>
<organism evidence="2">
    <name type="scientific">uncultured Thermomicrobiales bacterium</name>
    <dbReference type="NCBI Taxonomy" id="1645740"/>
    <lineage>
        <taxon>Bacteria</taxon>
        <taxon>Pseudomonadati</taxon>
        <taxon>Thermomicrobiota</taxon>
        <taxon>Thermomicrobia</taxon>
        <taxon>Thermomicrobiales</taxon>
        <taxon>environmental samples</taxon>
    </lineage>
</organism>
<dbReference type="AlphaFoldDB" id="A0A6J4U7C0"/>
<dbReference type="Gene3D" id="3.40.50.1360">
    <property type="match status" value="1"/>
</dbReference>
<dbReference type="InterPro" id="IPR004547">
    <property type="entry name" value="Glucosamine6P_isomerase"/>
</dbReference>
<dbReference type="GO" id="GO:0042802">
    <property type="term" value="F:identical protein binding"/>
    <property type="evidence" value="ECO:0007669"/>
    <property type="project" value="TreeGrafter"/>
</dbReference>
<dbReference type="GO" id="GO:0005737">
    <property type="term" value="C:cytoplasm"/>
    <property type="evidence" value="ECO:0007669"/>
    <property type="project" value="TreeGrafter"/>
</dbReference>
<gene>
    <name evidence="2" type="ORF">AVDCRST_MAG88-160</name>
</gene>